<evidence type="ECO:0000313" key="4">
    <source>
        <dbReference type="Proteomes" id="UP000078572"/>
    </source>
</evidence>
<dbReference type="Pfam" id="PF04989">
    <property type="entry name" value="RMNT_CmcI"/>
    <property type="match status" value="1"/>
</dbReference>
<keyword evidence="2" id="KW-0808">Transferase</keyword>
<evidence type="ECO:0000313" key="3">
    <source>
        <dbReference type="EMBL" id="ANJ75477.1"/>
    </source>
</evidence>
<protein>
    <submittedName>
        <fullName evidence="3">Cephalosporin hydroxylase</fullName>
    </submittedName>
</protein>
<dbReference type="PANTHER" id="PTHR40048:SF1">
    <property type="entry name" value="RHAMNOSYL O-METHYLTRANSFERASE"/>
    <property type="match status" value="1"/>
</dbReference>
<dbReference type="OrthoDB" id="189417at2"/>
<sequence>MNDIEQFQGEVQQNIRSLGQDKDLQALSRIWLREVTTHKYHYNFTWMGVPIIQCPQDVLAMQQLIWEVKPDLIIETGIARGGSMIFYASMLELLAQSGHGDGKVLGIDIDIRQHNREAIEAHPMARRIQMLQGSSIDASVIEQVKQIAAGKQRVLVALDSNHTHDHVLAELQAYAPLTSVGSYCVVFDTAVEDMPQAMFHDRPWGVGNNPKTAVHAYLRDHPEFVIDTDIQHKLLITVAPDGYLKRVA</sequence>
<dbReference type="GeneID" id="61529024"/>
<dbReference type="GO" id="GO:0008168">
    <property type="term" value="F:methyltransferase activity"/>
    <property type="evidence" value="ECO:0007669"/>
    <property type="project" value="UniProtKB-KW"/>
</dbReference>
<gene>
    <name evidence="3" type="ORF">A9Y76_23565</name>
</gene>
<organism evidence="3 4">
    <name type="scientific">Ralstonia insidiosa</name>
    <dbReference type="NCBI Taxonomy" id="190721"/>
    <lineage>
        <taxon>Bacteria</taxon>
        <taxon>Pseudomonadati</taxon>
        <taxon>Pseudomonadota</taxon>
        <taxon>Betaproteobacteria</taxon>
        <taxon>Burkholderiales</taxon>
        <taxon>Burkholderiaceae</taxon>
        <taxon>Ralstonia</taxon>
    </lineage>
</organism>
<dbReference type="SUPFAM" id="SSF53335">
    <property type="entry name" value="S-adenosyl-L-methionine-dependent methyltransferases"/>
    <property type="match status" value="1"/>
</dbReference>
<dbReference type="PANTHER" id="PTHR40048">
    <property type="entry name" value="RHAMNOSYL O-METHYLTRANSFERASE"/>
    <property type="match status" value="1"/>
</dbReference>
<dbReference type="Gene3D" id="3.40.50.150">
    <property type="entry name" value="Vaccinia Virus protein VP39"/>
    <property type="match status" value="1"/>
</dbReference>
<dbReference type="Proteomes" id="UP000078572">
    <property type="component" value="Chromosome 2"/>
</dbReference>
<dbReference type="AlphaFoldDB" id="A0A192A5A9"/>
<dbReference type="STRING" id="190721.ACS15_5109"/>
<dbReference type="GO" id="GO:0008610">
    <property type="term" value="P:lipid biosynthetic process"/>
    <property type="evidence" value="ECO:0007669"/>
    <property type="project" value="InterPro"/>
</dbReference>
<keyword evidence="1" id="KW-0489">Methyltransferase</keyword>
<name>A0A192A5A9_9RALS</name>
<dbReference type="RefSeq" id="WP_064808106.1">
    <property type="nucleotide sequence ID" value="NZ_CP016023.1"/>
</dbReference>
<reference evidence="4" key="1">
    <citation type="submission" date="2016-06" db="EMBL/GenBank/DDBJ databases">
        <authorList>
            <person name="Xu Y."/>
            <person name="Nagy A."/>
            <person name="Yan X."/>
            <person name="Kim S.W."/>
            <person name="Haley B."/>
            <person name="Liu N.T."/>
            <person name="Nou X."/>
        </authorList>
    </citation>
    <scope>NUCLEOTIDE SEQUENCE [LARGE SCALE GENOMIC DNA]</scope>
    <source>
        <strain evidence="4">ATCC 49129</strain>
    </source>
</reference>
<dbReference type="GO" id="GO:0005886">
    <property type="term" value="C:plasma membrane"/>
    <property type="evidence" value="ECO:0007669"/>
    <property type="project" value="TreeGrafter"/>
</dbReference>
<dbReference type="GO" id="GO:0071770">
    <property type="term" value="P:DIM/DIP cell wall layer assembly"/>
    <property type="evidence" value="ECO:0007669"/>
    <property type="project" value="TreeGrafter"/>
</dbReference>
<dbReference type="InterPro" id="IPR007072">
    <property type="entry name" value="RNMT_CmcI"/>
</dbReference>
<accession>A0A192A5A9</accession>
<evidence type="ECO:0000256" key="1">
    <source>
        <dbReference type="ARBA" id="ARBA00022603"/>
    </source>
</evidence>
<keyword evidence="4" id="KW-1185">Reference proteome</keyword>
<dbReference type="EMBL" id="CP016023">
    <property type="protein sequence ID" value="ANJ75477.1"/>
    <property type="molecule type" value="Genomic_DNA"/>
</dbReference>
<dbReference type="InterPro" id="IPR029063">
    <property type="entry name" value="SAM-dependent_MTases_sf"/>
</dbReference>
<evidence type="ECO:0000256" key="2">
    <source>
        <dbReference type="ARBA" id="ARBA00022679"/>
    </source>
</evidence>
<proteinExistence type="predicted"/>
<dbReference type="GO" id="GO:0032259">
    <property type="term" value="P:methylation"/>
    <property type="evidence" value="ECO:0007669"/>
    <property type="project" value="UniProtKB-KW"/>
</dbReference>